<name>A0A512BIB4_9BACT</name>
<comment type="catalytic activity">
    <reaction evidence="1">
        <text>Hydrolyzes free adenine bases from 7,8-dihydro-8-oxoguanine:adenine mismatched double-stranded DNA, leaving an apurinic site.</text>
        <dbReference type="EC" id="3.2.2.31"/>
    </reaction>
</comment>
<evidence type="ECO:0000256" key="10">
    <source>
        <dbReference type="ARBA" id="ARBA00023004"/>
    </source>
</evidence>
<keyword evidence="10" id="KW-0408">Iron</keyword>
<evidence type="ECO:0000256" key="3">
    <source>
        <dbReference type="ARBA" id="ARBA00002933"/>
    </source>
</evidence>
<feature type="domain" description="HhH-GPD" evidence="14">
    <location>
        <begin position="18"/>
        <end position="169"/>
    </location>
</feature>
<evidence type="ECO:0000256" key="1">
    <source>
        <dbReference type="ARBA" id="ARBA00000843"/>
    </source>
</evidence>
<dbReference type="PANTHER" id="PTHR42944">
    <property type="entry name" value="ADENINE DNA GLYCOSYLASE"/>
    <property type="match status" value="1"/>
</dbReference>
<dbReference type="InterPro" id="IPR011257">
    <property type="entry name" value="DNA_glycosylase"/>
</dbReference>
<proteinExistence type="inferred from homology"/>
<dbReference type="PANTHER" id="PTHR42944:SF1">
    <property type="entry name" value="ADENINE DNA GLYCOSYLASE"/>
    <property type="match status" value="1"/>
</dbReference>
<organism evidence="15 16">
    <name type="scientific">Segetibacter aerophilus</name>
    <dbReference type="NCBI Taxonomy" id="670293"/>
    <lineage>
        <taxon>Bacteria</taxon>
        <taxon>Pseudomonadati</taxon>
        <taxon>Bacteroidota</taxon>
        <taxon>Chitinophagia</taxon>
        <taxon>Chitinophagales</taxon>
        <taxon>Chitinophagaceae</taxon>
        <taxon>Segetibacter</taxon>
    </lineage>
</organism>
<keyword evidence="9" id="KW-0378">Hydrolase</keyword>
<dbReference type="EMBL" id="BJYT01000027">
    <property type="protein sequence ID" value="GEO11718.1"/>
    <property type="molecule type" value="Genomic_DNA"/>
</dbReference>
<dbReference type="CDD" id="cd03431">
    <property type="entry name" value="NUDIX_DNA_Glycosylase_C-MutY"/>
    <property type="match status" value="1"/>
</dbReference>
<evidence type="ECO:0000313" key="15">
    <source>
        <dbReference type="EMBL" id="GEO11718.1"/>
    </source>
</evidence>
<evidence type="ECO:0000256" key="7">
    <source>
        <dbReference type="ARBA" id="ARBA00022723"/>
    </source>
</evidence>
<evidence type="ECO:0000256" key="13">
    <source>
        <dbReference type="ARBA" id="ARBA00023295"/>
    </source>
</evidence>
<keyword evidence="11" id="KW-0411">Iron-sulfur</keyword>
<dbReference type="GO" id="GO:0006298">
    <property type="term" value="P:mismatch repair"/>
    <property type="evidence" value="ECO:0007669"/>
    <property type="project" value="TreeGrafter"/>
</dbReference>
<dbReference type="GO" id="GO:0034039">
    <property type="term" value="F:8-oxo-7,8-dihydroguanine DNA N-glycosylase activity"/>
    <property type="evidence" value="ECO:0007669"/>
    <property type="project" value="TreeGrafter"/>
</dbReference>
<dbReference type="GO" id="GO:0035485">
    <property type="term" value="F:adenine/guanine mispair binding"/>
    <property type="evidence" value="ECO:0007669"/>
    <property type="project" value="TreeGrafter"/>
</dbReference>
<dbReference type="GO" id="GO:0006284">
    <property type="term" value="P:base-excision repair"/>
    <property type="evidence" value="ECO:0007669"/>
    <property type="project" value="InterPro"/>
</dbReference>
<evidence type="ECO:0000256" key="11">
    <source>
        <dbReference type="ARBA" id="ARBA00023014"/>
    </source>
</evidence>
<dbReference type="Pfam" id="PF00730">
    <property type="entry name" value="HhH-GPD"/>
    <property type="match status" value="1"/>
</dbReference>
<evidence type="ECO:0000256" key="2">
    <source>
        <dbReference type="ARBA" id="ARBA00001966"/>
    </source>
</evidence>
<evidence type="ECO:0000256" key="12">
    <source>
        <dbReference type="ARBA" id="ARBA00023204"/>
    </source>
</evidence>
<dbReference type="SUPFAM" id="SSF48150">
    <property type="entry name" value="DNA-glycosylase"/>
    <property type="match status" value="1"/>
</dbReference>
<dbReference type="GO" id="GO:0000701">
    <property type="term" value="F:purine-specific mismatch base pair DNA N-glycosylase activity"/>
    <property type="evidence" value="ECO:0007669"/>
    <property type="project" value="UniProtKB-EC"/>
</dbReference>
<evidence type="ECO:0000313" key="16">
    <source>
        <dbReference type="Proteomes" id="UP000321513"/>
    </source>
</evidence>
<evidence type="ECO:0000256" key="6">
    <source>
        <dbReference type="ARBA" id="ARBA00022023"/>
    </source>
</evidence>
<evidence type="ECO:0000256" key="4">
    <source>
        <dbReference type="ARBA" id="ARBA00008343"/>
    </source>
</evidence>
<comment type="cofactor">
    <cofactor evidence="2">
        <name>[4Fe-4S] cluster</name>
        <dbReference type="ChEBI" id="CHEBI:49883"/>
    </cofactor>
</comment>
<keyword evidence="12" id="KW-0234">DNA repair</keyword>
<dbReference type="Proteomes" id="UP000321513">
    <property type="component" value="Unassembled WGS sequence"/>
</dbReference>
<dbReference type="Gene3D" id="1.10.1670.10">
    <property type="entry name" value="Helix-hairpin-Helix base-excision DNA repair enzymes (C-terminal)"/>
    <property type="match status" value="1"/>
</dbReference>
<keyword evidence="13" id="KW-0326">Glycosidase</keyword>
<dbReference type="Pfam" id="PF00633">
    <property type="entry name" value="HHH"/>
    <property type="match status" value="1"/>
</dbReference>
<dbReference type="AlphaFoldDB" id="A0A512BIB4"/>
<dbReference type="SMART" id="SM00478">
    <property type="entry name" value="ENDO3c"/>
    <property type="match status" value="1"/>
</dbReference>
<keyword evidence="7" id="KW-0479">Metal-binding</keyword>
<comment type="caution">
    <text evidence="15">The sequence shown here is derived from an EMBL/GenBank/DDBJ whole genome shotgun (WGS) entry which is preliminary data.</text>
</comment>
<dbReference type="InterPro" id="IPR023170">
    <property type="entry name" value="HhH_base_excis_C"/>
</dbReference>
<evidence type="ECO:0000256" key="8">
    <source>
        <dbReference type="ARBA" id="ARBA00022763"/>
    </source>
</evidence>
<reference evidence="15 16" key="1">
    <citation type="submission" date="2019-07" db="EMBL/GenBank/DDBJ databases">
        <title>Whole genome shotgun sequence of Segetibacter aerophilus NBRC 106135.</title>
        <authorList>
            <person name="Hosoyama A."/>
            <person name="Uohara A."/>
            <person name="Ohji S."/>
            <person name="Ichikawa N."/>
        </authorList>
    </citation>
    <scope>NUCLEOTIDE SEQUENCE [LARGE SCALE GENOMIC DNA]</scope>
    <source>
        <strain evidence="15 16">NBRC 106135</strain>
    </source>
</reference>
<dbReference type="GO" id="GO:0032357">
    <property type="term" value="F:oxidized purine DNA binding"/>
    <property type="evidence" value="ECO:0007669"/>
    <property type="project" value="TreeGrafter"/>
</dbReference>
<protein>
    <recommendedName>
        <fullName evidence="6">Adenine DNA glycosylase</fullName>
        <ecNumber evidence="5">3.2.2.31</ecNumber>
    </recommendedName>
</protein>
<accession>A0A512BIB4</accession>
<dbReference type="GO" id="GO:0046872">
    <property type="term" value="F:metal ion binding"/>
    <property type="evidence" value="ECO:0007669"/>
    <property type="project" value="UniProtKB-KW"/>
</dbReference>
<dbReference type="GO" id="GO:0051536">
    <property type="term" value="F:iron-sulfur cluster binding"/>
    <property type="evidence" value="ECO:0007669"/>
    <property type="project" value="UniProtKB-KW"/>
</dbReference>
<comment type="similarity">
    <text evidence="4">Belongs to the Nth/MutY family.</text>
</comment>
<evidence type="ECO:0000259" key="14">
    <source>
        <dbReference type="SMART" id="SM00478"/>
    </source>
</evidence>
<dbReference type="CDD" id="cd00056">
    <property type="entry name" value="ENDO3c"/>
    <property type="match status" value="1"/>
</dbReference>
<dbReference type="InterPro" id="IPR000445">
    <property type="entry name" value="HhH_motif"/>
</dbReference>
<evidence type="ECO:0000256" key="9">
    <source>
        <dbReference type="ARBA" id="ARBA00022801"/>
    </source>
</evidence>
<sequence>MPWKGEKDPYKIWISEIILQQTRVTQGLAYYNNFIEVFPDLKSLAEAPNEAVFKAWEGLGYYSRCKHLLFTARYILDDLEGKFPETYENLLKLKGIGPYTAAAISSFAYGLPHAVVDGNVFRVLARFFGEAIAIDSVKGKELFTGLANRLLFKEDSAAYNQALMDFGATICKPQLPDCFNCVLQQECVAYNSGLVNELPVKEKRLIKRKRFFTYFIFMTDEGVLVRKRIDKDIWENLYEFYLVESSKELHWKQKDIKQWLNEQLGINDFSIIKISDPYTQHLTHQTLLGRFITVKLPIVPASLKHFLELNADELSLVPFPKFINRHLQDQSFLGGTIEKILV</sequence>
<dbReference type="InterPro" id="IPR029119">
    <property type="entry name" value="MutY_C"/>
</dbReference>
<dbReference type="InterPro" id="IPR003265">
    <property type="entry name" value="HhH-GPD_domain"/>
</dbReference>
<gene>
    <name evidence="15" type="ORF">SAE01_42140</name>
</gene>
<keyword evidence="8" id="KW-0227">DNA damage</keyword>
<dbReference type="EC" id="3.2.2.31" evidence="5"/>
<evidence type="ECO:0000256" key="5">
    <source>
        <dbReference type="ARBA" id="ARBA00012045"/>
    </source>
</evidence>
<comment type="function">
    <text evidence="3">Adenine glycosylase active on G-A mispairs. MutY also corrects error-prone DNA synthesis past GO lesions which are due to the oxidatively damaged form of guanine: 7,8-dihydro-8-oxoguanine (8-oxo-dGTP).</text>
</comment>
<keyword evidence="16" id="KW-1185">Reference proteome</keyword>
<dbReference type="Gene3D" id="1.10.340.30">
    <property type="entry name" value="Hypothetical protein, domain 2"/>
    <property type="match status" value="1"/>
</dbReference>
<dbReference type="InterPro" id="IPR044298">
    <property type="entry name" value="MIG/MutY"/>
</dbReference>